<dbReference type="Proteomes" id="UP000609879">
    <property type="component" value="Unassembled WGS sequence"/>
</dbReference>
<sequence length="214" mass="24048">MGDPGLMDFEEVLRKRRMVRSYDPGRPVAPEIVDKIVKHGLRAPSAGFSQGWGFLVLTEQKDRDLYWSSTTEGDLGDAAADEAWRGDWLTRMRTAPVIIVCLSNKSAYLERYAQPDKGWTDRSEDHWPVPYWDIDTGFAALLMHLSAVNEDLGSCFFGVPVPKVQDFKDAFGVPAEYTPIGTLTVGYRAADKRSPSLKRGHRPVDDVVHHGRWA</sequence>
<reference evidence="2 3" key="1">
    <citation type="submission" date="2021-01" db="EMBL/GenBank/DDBJ databases">
        <title>Whole genome shotgun sequence of Actinoplanes deccanensis NBRC 13994.</title>
        <authorList>
            <person name="Komaki H."/>
            <person name="Tamura T."/>
        </authorList>
    </citation>
    <scope>NUCLEOTIDE SEQUENCE [LARGE SCALE GENOMIC DNA]</scope>
    <source>
        <strain evidence="2 3">NBRC 13994</strain>
    </source>
</reference>
<accession>A0ABQ3YJ11</accession>
<evidence type="ECO:0000259" key="1">
    <source>
        <dbReference type="Pfam" id="PF00881"/>
    </source>
</evidence>
<dbReference type="Pfam" id="PF00881">
    <property type="entry name" value="Nitroreductase"/>
    <property type="match status" value="1"/>
</dbReference>
<keyword evidence="3" id="KW-1185">Reference proteome</keyword>
<feature type="domain" description="Nitroreductase" evidence="1">
    <location>
        <begin position="13"/>
        <end position="187"/>
    </location>
</feature>
<dbReference type="EMBL" id="BOMI01000185">
    <property type="protein sequence ID" value="GID79996.1"/>
    <property type="molecule type" value="Genomic_DNA"/>
</dbReference>
<dbReference type="PANTHER" id="PTHR23026">
    <property type="entry name" value="NADPH NITROREDUCTASE"/>
    <property type="match status" value="1"/>
</dbReference>
<proteinExistence type="predicted"/>
<evidence type="ECO:0000313" key="3">
    <source>
        <dbReference type="Proteomes" id="UP000609879"/>
    </source>
</evidence>
<evidence type="ECO:0000313" key="2">
    <source>
        <dbReference type="EMBL" id="GID79996.1"/>
    </source>
</evidence>
<dbReference type="PANTHER" id="PTHR23026:SF123">
    <property type="entry name" value="NAD(P)H NITROREDUCTASE RV3131-RELATED"/>
    <property type="match status" value="1"/>
</dbReference>
<organism evidence="2 3">
    <name type="scientific">Paractinoplanes deccanensis</name>
    <dbReference type="NCBI Taxonomy" id="113561"/>
    <lineage>
        <taxon>Bacteria</taxon>
        <taxon>Bacillati</taxon>
        <taxon>Actinomycetota</taxon>
        <taxon>Actinomycetes</taxon>
        <taxon>Micromonosporales</taxon>
        <taxon>Micromonosporaceae</taxon>
        <taxon>Paractinoplanes</taxon>
    </lineage>
</organism>
<dbReference type="Gene3D" id="3.40.109.10">
    <property type="entry name" value="NADH Oxidase"/>
    <property type="match status" value="1"/>
</dbReference>
<dbReference type="InterPro" id="IPR000415">
    <property type="entry name" value="Nitroreductase-like"/>
</dbReference>
<comment type="caution">
    <text evidence="2">The sequence shown here is derived from an EMBL/GenBank/DDBJ whole genome shotgun (WGS) entry which is preliminary data.</text>
</comment>
<gene>
    <name evidence="2" type="ORF">Ade02nite_86370</name>
</gene>
<dbReference type="InterPro" id="IPR050627">
    <property type="entry name" value="Nitroreductase/BluB"/>
</dbReference>
<dbReference type="SUPFAM" id="SSF55469">
    <property type="entry name" value="FMN-dependent nitroreductase-like"/>
    <property type="match status" value="1"/>
</dbReference>
<name>A0ABQ3YJ11_9ACTN</name>
<protein>
    <submittedName>
        <fullName evidence="2">Nitroreductase</fullName>
    </submittedName>
</protein>
<dbReference type="InterPro" id="IPR029479">
    <property type="entry name" value="Nitroreductase"/>
</dbReference>